<dbReference type="Proteomes" id="UP001549363">
    <property type="component" value="Unassembled WGS sequence"/>
</dbReference>
<keyword evidence="2" id="KW-1185">Reference proteome</keyword>
<comment type="caution">
    <text evidence="1">The sequence shown here is derived from an EMBL/GenBank/DDBJ whole genome shotgun (WGS) entry which is preliminary data.</text>
</comment>
<dbReference type="EMBL" id="JBEPSB010000001">
    <property type="protein sequence ID" value="MET4559396.1"/>
    <property type="molecule type" value="Genomic_DNA"/>
</dbReference>
<sequence length="58" mass="6439">MIMKIVHSMLLGSNKEVDFGKMEMVGDISVSELSIIQEVINGSDKSDVLQKSSSWLPR</sequence>
<accession>A0ABV2PEM0</accession>
<evidence type="ECO:0000313" key="1">
    <source>
        <dbReference type="EMBL" id="MET4559396.1"/>
    </source>
</evidence>
<name>A0ABV2PEM0_9BACI</name>
<protein>
    <submittedName>
        <fullName evidence="1">Uncharacterized protein</fullName>
    </submittedName>
</protein>
<organism evidence="1 2">
    <name type="scientific">Lysinibacillus parviboronicapiens</name>
    <dbReference type="NCBI Taxonomy" id="436516"/>
    <lineage>
        <taxon>Bacteria</taxon>
        <taxon>Bacillati</taxon>
        <taxon>Bacillota</taxon>
        <taxon>Bacilli</taxon>
        <taxon>Bacillales</taxon>
        <taxon>Bacillaceae</taxon>
        <taxon>Lysinibacillus</taxon>
    </lineage>
</organism>
<evidence type="ECO:0000313" key="2">
    <source>
        <dbReference type="Proteomes" id="UP001549363"/>
    </source>
</evidence>
<dbReference type="RefSeq" id="WP_354470843.1">
    <property type="nucleotide sequence ID" value="NZ_JBEPSB010000001.1"/>
</dbReference>
<gene>
    <name evidence="1" type="ORF">ABIA69_000539</name>
</gene>
<reference evidence="1 2" key="1">
    <citation type="submission" date="2024-06" db="EMBL/GenBank/DDBJ databases">
        <title>Sorghum-associated microbial communities from plants grown in Nebraska, USA.</title>
        <authorList>
            <person name="Schachtman D."/>
        </authorList>
    </citation>
    <scope>NUCLEOTIDE SEQUENCE [LARGE SCALE GENOMIC DNA]</scope>
    <source>
        <strain evidence="1 2">736</strain>
    </source>
</reference>
<proteinExistence type="predicted"/>